<gene>
    <name evidence="2" type="ORF">S7711_00213</name>
</gene>
<evidence type="ECO:0000256" key="1">
    <source>
        <dbReference type="SAM" id="Coils"/>
    </source>
</evidence>
<dbReference type="HOGENOM" id="CLU_054623_1_0_1"/>
<evidence type="ECO:0000313" key="2">
    <source>
        <dbReference type="EMBL" id="KEY72211.1"/>
    </source>
</evidence>
<proteinExistence type="predicted"/>
<name>A0A084B3T2_STACB</name>
<accession>A0A084B3T2</accession>
<organism evidence="2 3">
    <name type="scientific">Stachybotrys chartarum (strain CBS 109288 / IBT 7711)</name>
    <name type="common">Toxic black mold</name>
    <name type="synonym">Stilbospora chartarum</name>
    <dbReference type="NCBI Taxonomy" id="1280523"/>
    <lineage>
        <taxon>Eukaryota</taxon>
        <taxon>Fungi</taxon>
        <taxon>Dikarya</taxon>
        <taxon>Ascomycota</taxon>
        <taxon>Pezizomycotina</taxon>
        <taxon>Sordariomycetes</taxon>
        <taxon>Hypocreomycetidae</taxon>
        <taxon>Hypocreales</taxon>
        <taxon>Stachybotryaceae</taxon>
        <taxon>Stachybotrys</taxon>
    </lineage>
</organism>
<dbReference type="OrthoDB" id="5346581at2759"/>
<reference evidence="2 3" key="1">
    <citation type="journal article" date="2014" name="BMC Genomics">
        <title>Comparative genome sequencing reveals chemotype-specific gene clusters in the toxigenic black mold Stachybotrys.</title>
        <authorList>
            <person name="Semeiks J."/>
            <person name="Borek D."/>
            <person name="Otwinowski Z."/>
            <person name="Grishin N.V."/>
        </authorList>
    </citation>
    <scope>NUCLEOTIDE SEQUENCE [LARGE SCALE GENOMIC DNA]</scope>
    <source>
        <strain evidence="3">CBS 109288 / IBT 7711</strain>
    </source>
</reference>
<feature type="coiled-coil region" evidence="1">
    <location>
        <begin position="307"/>
        <end position="341"/>
    </location>
</feature>
<keyword evidence="1" id="KW-0175">Coiled coil</keyword>
<keyword evidence="3" id="KW-1185">Reference proteome</keyword>
<sequence>MKQLSVEVLDGPHRDLLEHAVSRVLHTDIAEVTYAQIVDGIPLSEVARDARRRPPPQHPIHHAHKELCPGVRERTQEFRDGFSLKSIRFDSQALLAYLAAAPGSRSFNTRLIELLAIAVHQIAVYLFRLDLGLHKDDGIIEWAPPKSDDWYWQWHPDGPLHTLFLHTWYQDHEQYPNGIADVVGYWAEARIFGGVVLFDRRKPKDGLDSDAVYLHPNGGDLTYRTCRLLPEQKQALVEFISSPKACPDPLPILPDERNRERVDPEEPLEETGIFRNIWERKHRPVTHSDPRLKDVCDPVDYPTLVDKRDAQRRAKDWIRLIEQAEDERLARLMDLDEEESEVSSW</sequence>
<dbReference type="EMBL" id="KL648097">
    <property type="protein sequence ID" value="KEY72211.1"/>
    <property type="molecule type" value="Genomic_DNA"/>
</dbReference>
<protein>
    <submittedName>
        <fullName evidence="2">Uncharacterized protein</fullName>
    </submittedName>
</protein>
<dbReference type="AlphaFoldDB" id="A0A084B3T2"/>
<dbReference type="Proteomes" id="UP000028045">
    <property type="component" value="Unassembled WGS sequence"/>
</dbReference>
<evidence type="ECO:0000313" key="3">
    <source>
        <dbReference type="Proteomes" id="UP000028045"/>
    </source>
</evidence>